<sequence>MSKHPLSPISVGDDTYIVMSRGHHDLTEFMRAATNAYPYWQLGGPAHMWCKTTPCKDGWRYNFVKEGTRGAWPATYCWEYGADWKRWNGLDTASLEHPAD</sequence>
<organism evidence="1">
    <name type="scientific">Pseudomonas phage vB_PaeP_FBPa42</name>
    <dbReference type="NCBI Taxonomy" id="3231240"/>
    <lineage>
        <taxon>Viruses</taxon>
    </lineage>
</organism>
<reference evidence="1" key="1">
    <citation type="submission" date="2024-05" db="EMBL/GenBank/DDBJ databases">
        <title>Defense systems in Pseudomonas aeruginosa.</title>
        <authorList>
            <person name="van den Berg D.F."/>
            <person name="Costa R.A."/>
        </authorList>
    </citation>
    <scope>NUCLEOTIDE SEQUENCE</scope>
</reference>
<proteinExistence type="predicted"/>
<evidence type="ECO:0000313" key="1">
    <source>
        <dbReference type="EMBL" id="XCN26745.1"/>
    </source>
</evidence>
<dbReference type="EMBL" id="PP813864">
    <property type="protein sequence ID" value="XCN26745.1"/>
    <property type="molecule type" value="Genomic_DNA"/>
</dbReference>
<name>A0AAU8KTU2_9VIRU</name>
<accession>A0AAU8KTU2</accession>
<protein>
    <submittedName>
        <fullName evidence="1">Uncharacterized protein</fullName>
    </submittedName>
</protein>